<proteinExistence type="predicted"/>
<dbReference type="EMBL" id="JANPWB010000007">
    <property type="protein sequence ID" value="KAJ1168622.1"/>
    <property type="molecule type" value="Genomic_DNA"/>
</dbReference>
<evidence type="ECO:0000313" key="2">
    <source>
        <dbReference type="Proteomes" id="UP001066276"/>
    </source>
</evidence>
<accession>A0AAV7SWP9</accession>
<protein>
    <submittedName>
        <fullName evidence="1">Uncharacterized protein</fullName>
    </submittedName>
</protein>
<name>A0AAV7SWP9_PLEWA</name>
<comment type="caution">
    <text evidence="1">The sequence shown here is derived from an EMBL/GenBank/DDBJ whole genome shotgun (WGS) entry which is preliminary data.</text>
</comment>
<gene>
    <name evidence="1" type="ORF">NDU88_000541</name>
</gene>
<keyword evidence="2" id="KW-1185">Reference proteome</keyword>
<sequence>MLDIPSQCTLHAVSFLAAGEQEKPVQPDVCCKPPRIPLPALRIYAIPWAVHNLGSYLSGHFKHIFLPMGAKWQ</sequence>
<reference evidence="1" key="1">
    <citation type="journal article" date="2022" name="bioRxiv">
        <title>Sequencing and chromosome-scale assembly of the giantPleurodeles waltlgenome.</title>
        <authorList>
            <person name="Brown T."/>
            <person name="Elewa A."/>
            <person name="Iarovenko S."/>
            <person name="Subramanian E."/>
            <person name="Araus A.J."/>
            <person name="Petzold A."/>
            <person name="Susuki M."/>
            <person name="Suzuki K.-i.T."/>
            <person name="Hayashi T."/>
            <person name="Toyoda A."/>
            <person name="Oliveira C."/>
            <person name="Osipova E."/>
            <person name="Leigh N.D."/>
            <person name="Simon A."/>
            <person name="Yun M.H."/>
        </authorList>
    </citation>
    <scope>NUCLEOTIDE SEQUENCE</scope>
    <source>
        <strain evidence="1">20211129_DDA</strain>
        <tissue evidence="1">Liver</tissue>
    </source>
</reference>
<dbReference type="Proteomes" id="UP001066276">
    <property type="component" value="Chromosome 4_1"/>
</dbReference>
<dbReference type="AlphaFoldDB" id="A0AAV7SWP9"/>
<organism evidence="1 2">
    <name type="scientific">Pleurodeles waltl</name>
    <name type="common">Iberian ribbed newt</name>
    <dbReference type="NCBI Taxonomy" id="8319"/>
    <lineage>
        <taxon>Eukaryota</taxon>
        <taxon>Metazoa</taxon>
        <taxon>Chordata</taxon>
        <taxon>Craniata</taxon>
        <taxon>Vertebrata</taxon>
        <taxon>Euteleostomi</taxon>
        <taxon>Amphibia</taxon>
        <taxon>Batrachia</taxon>
        <taxon>Caudata</taxon>
        <taxon>Salamandroidea</taxon>
        <taxon>Salamandridae</taxon>
        <taxon>Pleurodelinae</taxon>
        <taxon>Pleurodeles</taxon>
    </lineage>
</organism>
<evidence type="ECO:0000313" key="1">
    <source>
        <dbReference type="EMBL" id="KAJ1168622.1"/>
    </source>
</evidence>